<evidence type="ECO:0000256" key="2">
    <source>
        <dbReference type="SAM" id="Phobius"/>
    </source>
</evidence>
<evidence type="ECO:0000313" key="4">
    <source>
        <dbReference type="Proteomes" id="UP000267049"/>
    </source>
</evidence>
<dbReference type="PANTHER" id="PTHR34219:SF1">
    <property type="entry name" value="PEPSY DOMAIN-CONTAINING PROTEIN"/>
    <property type="match status" value="1"/>
</dbReference>
<feature type="transmembrane region" description="Helical" evidence="2">
    <location>
        <begin position="413"/>
        <end position="438"/>
    </location>
</feature>
<keyword evidence="2" id="KW-1133">Transmembrane helix</keyword>
<organism evidence="3 4">
    <name type="scientific">Montanilutibacter psychrotolerans</name>
    <dbReference type="NCBI Taxonomy" id="1327343"/>
    <lineage>
        <taxon>Bacteria</taxon>
        <taxon>Pseudomonadati</taxon>
        <taxon>Pseudomonadota</taxon>
        <taxon>Gammaproteobacteria</taxon>
        <taxon>Lysobacterales</taxon>
        <taxon>Lysobacteraceae</taxon>
        <taxon>Montanilutibacter</taxon>
    </lineage>
</organism>
<gene>
    <name evidence="3" type="ORF">EER27_13665</name>
</gene>
<evidence type="ECO:0000256" key="1">
    <source>
        <dbReference type="SAM" id="MobiDB-lite"/>
    </source>
</evidence>
<sequence>MSAAVQSDEVQAGALQADATQPARPVTHRRARQYARLWRWHFFAALLVVPFILWQGVTGVAYLWHEDIADALWPQLRLVEPRGAMVPLDRQLAAARDANANADAMPVRVLRAADRSRSTQFVFAHGNGLTSPSFVDPYTGRWLGSVPAHTWLPGLTRSLHGGWPLGRAGSWLLELGACWCIVMVLSGLYLWWPRAARGMAGVLYPRLRHSARVFWRDLHAVVGIAFSAVLLAFLVTALPWTDFWGGHVLKPLQRWSGQLAPDTRGGGAHHPVGGHAGHPARAPALQRIVDVAAAEGLRGDLQIDIARDGGPVTVAMKSGRAANERVLRVTPDGTRVIARIGWRDYPTIPRLVATGVDLHEGTFLGRANRIFNTVVVGALFWLVVTGVIGWYRRRPGEGGLSAPPRQAGPLPRWLRGVAIALCVAMPLLGISVLLLWLVDGVLGVAGRWRE</sequence>
<feature type="transmembrane region" description="Helical" evidence="2">
    <location>
        <begin position="213"/>
        <end position="240"/>
    </location>
</feature>
<keyword evidence="2" id="KW-0812">Transmembrane</keyword>
<comment type="caution">
    <text evidence="3">The sequence shown here is derived from an EMBL/GenBank/DDBJ whole genome shotgun (WGS) entry which is preliminary data.</text>
</comment>
<dbReference type="InterPro" id="IPR005625">
    <property type="entry name" value="PepSY-ass_TM"/>
</dbReference>
<keyword evidence="2" id="KW-0472">Membrane</keyword>
<evidence type="ECO:0000313" key="3">
    <source>
        <dbReference type="EMBL" id="RNF82552.1"/>
    </source>
</evidence>
<name>A0A3M8SV13_9GAMM</name>
<dbReference type="EMBL" id="RIBS01000007">
    <property type="protein sequence ID" value="RNF82552.1"/>
    <property type="molecule type" value="Genomic_DNA"/>
</dbReference>
<dbReference type="PANTHER" id="PTHR34219">
    <property type="entry name" value="IRON-REGULATED INNER MEMBRANE PROTEIN-RELATED"/>
    <property type="match status" value="1"/>
</dbReference>
<dbReference type="AlphaFoldDB" id="A0A3M8SV13"/>
<dbReference type="Pfam" id="PF03929">
    <property type="entry name" value="PepSY_TM"/>
    <property type="match status" value="1"/>
</dbReference>
<accession>A0A3M8SV13</accession>
<dbReference type="Proteomes" id="UP000267049">
    <property type="component" value="Unassembled WGS sequence"/>
</dbReference>
<proteinExistence type="predicted"/>
<feature type="transmembrane region" description="Helical" evidence="2">
    <location>
        <begin position="370"/>
        <end position="392"/>
    </location>
</feature>
<dbReference type="RefSeq" id="WP_123088688.1">
    <property type="nucleotide sequence ID" value="NZ_RIBS01000007.1"/>
</dbReference>
<feature type="region of interest" description="Disordered" evidence="1">
    <location>
        <begin position="1"/>
        <end position="22"/>
    </location>
</feature>
<feature type="transmembrane region" description="Helical" evidence="2">
    <location>
        <begin position="171"/>
        <end position="192"/>
    </location>
</feature>
<keyword evidence="4" id="KW-1185">Reference proteome</keyword>
<protein>
    <submittedName>
        <fullName evidence="3">PepSY domain-containing protein</fullName>
    </submittedName>
</protein>
<dbReference type="OrthoDB" id="9791166at2"/>
<reference evidence="3 4" key="1">
    <citation type="submission" date="2018-11" db="EMBL/GenBank/DDBJ databases">
        <title>Lysobacter cryohumiis sp. nov., isolated from soil in the Tianshan Mountains, Xinjiang, China.</title>
        <authorList>
            <person name="Luo Y."/>
            <person name="Sheng H."/>
        </authorList>
    </citation>
    <scope>NUCLEOTIDE SEQUENCE [LARGE SCALE GENOMIC DNA]</scope>
    <source>
        <strain evidence="3 4">ZS60</strain>
    </source>
</reference>
<feature type="transmembrane region" description="Helical" evidence="2">
    <location>
        <begin position="40"/>
        <end position="64"/>
    </location>
</feature>